<sequence length="76" mass="8362">MDGLVLSGVSGIVLSGVSLSCYQACQIRCRPGLARSPASLNFSNLKALTFCKGLPFRWTSVRRHGLIRSRERRGRP</sequence>
<dbReference type="Proteomes" id="UP000282800">
    <property type="component" value="Unassembled WGS sequence"/>
</dbReference>
<comment type="caution">
    <text evidence="1">The sequence shown here is derived from an EMBL/GenBank/DDBJ whole genome shotgun (WGS) entry which is preliminary data.</text>
</comment>
<proteinExistence type="predicted"/>
<accession>A0A482U389</accession>
<dbReference type="OrthoDB" id="9016777at2"/>
<name>A0A482U389_9PSED</name>
<organism evidence="1 2">
    <name type="scientific">Pseudomonas songnenensis</name>
    <dbReference type="NCBI Taxonomy" id="1176259"/>
    <lineage>
        <taxon>Bacteria</taxon>
        <taxon>Pseudomonadati</taxon>
        <taxon>Pseudomonadota</taxon>
        <taxon>Gammaproteobacteria</taxon>
        <taxon>Pseudomonadales</taxon>
        <taxon>Pseudomonadaceae</taxon>
        <taxon>Pseudomonas</taxon>
    </lineage>
</organism>
<dbReference type="AlphaFoldDB" id="A0A482U389"/>
<dbReference type="EMBL" id="RWYU02000007">
    <property type="protein sequence ID" value="RYJ61121.1"/>
    <property type="molecule type" value="Genomic_DNA"/>
</dbReference>
<reference evidence="1 2" key="1">
    <citation type="submission" date="2019-01" db="EMBL/GenBank/DDBJ databases">
        <title>High-quality draft genome of. Pseudomonas songnenensis str. L103, a full-fledged denitrifier isolated from 100 meters deep aquifer in a heavily nitrogen fertilized agricultural area.</title>
        <authorList>
            <person name="Liu M."/>
            <person name="Liu B."/>
        </authorList>
    </citation>
    <scope>NUCLEOTIDE SEQUENCE [LARGE SCALE GENOMIC DNA]</scope>
    <source>
        <strain evidence="1 2">L103</strain>
    </source>
</reference>
<gene>
    <name evidence="1" type="ORF">EJA06_017730</name>
</gene>
<protein>
    <submittedName>
        <fullName evidence="1">Uncharacterized protein</fullName>
    </submittedName>
</protein>
<evidence type="ECO:0000313" key="1">
    <source>
        <dbReference type="EMBL" id="RYJ61121.1"/>
    </source>
</evidence>
<evidence type="ECO:0000313" key="2">
    <source>
        <dbReference type="Proteomes" id="UP000282800"/>
    </source>
</evidence>